<protein>
    <submittedName>
        <fullName evidence="1">Uncharacterized protein</fullName>
    </submittedName>
</protein>
<proteinExistence type="predicted"/>
<dbReference type="AlphaFoldDB" id="A0A0F9EWT2"/>
<gene>
    <name evidence="1" type="ORF">LCGC14_2315770</name>
</gene>
<accession>A0A0F9EWT2</accession>
<comment type="caution">
    <text evidence="1">The sequence shown here is derived from an EMBL/GenBank/DDBJ whole genome shotgun (WGS) entry which is preliminary data.</text>
</comment>
<dbReference type="EMBL" id="LAZR01032967">
    <property type="protein sequence ID" value="KKL49410.1"/>
    <property type="molecule type" value="Genomic_DNA"/>
</dbReference>
<evidence type="ECO:0000313" key="1">
    <source>
        <dbReference type="EMBL" id="KKL49410.1"/>
    </source>
</evidence>
<organism evidence="1">
    <name type="scientific">marine sediment metagenome</name>
    <dbReference type="NCBI Taxonomy" id="412755"/>
    <lineage>
        <taxon>unclassified sequences</taxon>
        <taxon>metagenomes</taxon>
        <taxon>ecological metagenomes</taxon>
    </lineage>
</organism>
<name>A0A0F9EWT2_9ZZZZ</name>
<sequence>IVHPVSCVVPVGSVDRSVYQADKTSRHLRLSSCTSQQEREYRNEVTLIASYNATLFYTFDTQDSFDPYEYTCSPQSWHDLESTQVLRPCSSLLVCLVSRAFYLPARVNHQVERIDLLSLDSTKDPVVSLVSLEGSQRGRRLLLLVLMRSDTSTPSFHRALWRKGIRRIAVRSSKHSHHIWSCPHLRHVTRVIRGGLRPIGVLEFFGVKDTRVNVEFFIFLRSRRFPASLE</sequence>
<reference evidence="1" key="1">
    <citation type="journal article" date="2015" name="Nature">
        <title>Complex archaea that bridge the gap between prokaryotes and eukaryotes.</title>
        <authorList>
            <person name="Spang A."/>
            <person name="Saw J.H."/>
            <person name="Jorgensen S.L."/>
            <person name="Zaremba-Niedzwiedzka K."/>
            <person name="Martijn J."/>
            <person name="Lind A.E."/>
            <person name="van Eijk R."/>
            <person name="Schleper C."/>
            <person name="Guy L."/>
            <person name="Ettema T.J."/>
        </authorList>
    </citation>
    <scope>NUCLEOTIDE SEQUENCE</scope>
</reference>
<feature type="non-terminal residue" evidence="1">
    <location>
        <position position="1"/>
    </location>
</feature>